<feature type="region of interest" description="Disordered" evidence="5">
    <location>
        <begin position="1"/>
        <end position="24"/>
    </location>
</feature>
<dbReference type="GO" id="GO:0000976">
    <property type="term" value="F:transcription cis-regulatory region binding"/>
    <property type="evidence" value="ECO:0007669"/>
    <property type="project" value="TreeGrafter"/>
</dbReference>
<sequence length="203" mass="22044">MDSAYARRVDDRLPGSRRAGRGPRQAQKIYRVTLDLLAECGYDDLTVEGVAARAGVNKTTIYRWWSDKDALLGAALVQSDLLRLTVPDTGSLRGDLRGLVRELVELMTGEATSRVVVAALGAVAGRPRLEWLAREFVADRLSGERAVFDRAVARGELRAAVEPAVIVDLLAGAVWSRVMLRQAPVSEEFAEQVVDVVLGGCLS</sequence>
<evidence type="ECO:0000256" key="4">
    <source>
        <dbReference type="PROSITE-ProRule" id="PRU00335"/>
    </source>
</evidence>
<dbReference type="OrthoDB" id="9796019at2"/>
<gene>
    <name evidence="7" type="ORF">SacazDRAFT_03032</name>
</gene>
<feature type="compositionally biased region" description="Basic and acidic residues" evidence="5">
    <location>
        <begin position="1"/>
        <end position="14"/>
    </location>
</feature>
<dbReference type="Pfam" id="PF16859">
    <property type="entry name" value="TetR_C_11"/>
    <property type="match status" value="1"/>
</dbReference>
<dbReference type="InterPro" id="IPR011075">
    <property type="entry name" value="TetR_C"/>
</dbReference>
<dbReference type="InterPro" id="IPR036271">
    <property type="entry name" value="Tet_transcr_reg_TetR-rel_C_sf"/>
</dbReference>
<dbReference type="Gene3D" id="1.10.357.10">
    <property type="entry name" value="Tetracycline Repressor, domain 2"/>
    <property type="match status" value="1"/>
</dbReference>
<dbReference type="AlphaFoldDB" id="H8GE00"/>
<dbReference type="InterPro" id="IPR009057">
    <property type="entry name" value="Homeodomain-like_sf"/>
</dbReference>
<keyword evidence="8" id="KW-1185">Reference proteome</keyword>
<keyword evidence="1" id="KW-0805">Transcription regulation</keyword>
<proteinExistence type="predicted"/>
<dbReference type="PANTHER" id="PTHR30055:SF148">
    <property type="entry name" value="TETR-FAMILY TRANSCRIPTIONAL REGULATOR"/>
    <property type="match status" value="1"/>
</dbReference>
<dbReference type="SUPFAM" id="SSF48498">
    <property type="entry name" value="Tetracyclin repressor-like, C-terminal domain"/>
    <property type="match status" value="1"/>
</dbReference>
<reference evidence="7 8" key="1">
    <citation type="journal article" date="2012" name="Stand. Genomic Sci.">
        <title>Genome sequence of the soil bacterium Saccharomonospora azurea type strain (NA-128(T)).</title>
        <authorList>
            <person name="Klenk H.P."/>
            <person name="Held B."/>
            <person name="Lucas S."/>
            <person name="Lapidus A."/>
            <person name="Copeland A."/>
            <person name="Hammon N."/>
            <person name="Pitluck S."/>
            <person name="Goodwin L.A."/>
            <person name="Han C."/>
            <person name="Tapia R."/>
            <person name="Brambilla E.M."/>
            <person name="Potter G."/>
            <person name="Land M."/>
            <person name="Ivanova N."/>
            <person name="Rohde M."/>
            <person name="Goker M."/>
            <person name="Detter J.C."/>
            <person name="Kyrpides N.C."/>
            <person name="Woyke T."/>
        </authorList>
    </citation>
    <scope>NUCLEOTIDE SEQUENCE [LARGE SCALE GENOMIC DNA]</scope>
    <source>
        <strain evidence="7 8">NA-128</strain>
    </source>
</reference>
<keyword evidence="3" id="KW-0804">Transcription</keyword>
<dbReference type="InterPro" id="IPR050109">
    <property type="entry name" value="HTH-type_TetR-like_transc_reg"/>
</dbReference>
<evidence type="ECO:0000259" key="6">
    <source>
        <dbReference type="PROSITE" id="PS50977"/>
    </source>
</evidence>
<dbReference type="GO" id="GO:0003700">
    <property type="term" value="F:DNA-binding transcription factor activity"/>
    <property type="evidence" value="ECO:0007669"/>
    <property type="project" value="TreeGrafter"/>
</dbReference>
<dbReference type="PRINTS" id="PR00455">
    <property type="entry name" value="HTHTETR"/>
</dbReference>
<accession>H8GE00</accession>
<dbReference type="InterPro" id="IPR001647">
    <property type="entry name" value="HTH_TetR"/>
</dbReference>
<evidence type="ECO:0000256" key="5">
    <source>
        <dbReference type="SAM" id="MobiDB-lite"/>
    </source>
</evidence>
<feature type="DNA-binding region" description="H-T-H motif" evidence="4">
    <location>
        <begin position="46"/>
        <end position="65"/>
    </location>
</feature>
<evidence type="ECO:0000256" key="1">
    <source>
        <dbReference type="ARBA" id="ARBA00023015"/>
    </source>
</evidence>
<name>H8GE00_9PSEU</name>
<evidence type="ECO:0000313" key="8">
    <source>
        <dbReference type="Proteomes" id="UP000004705"/>
    </source>
</evidence>
<dbReference type="EMBL" id="CM001466">
    <property type="protein sequence ID" value="EHY89915.1"/>
    <property type="molecule type" value="Genomic_DNA"/>
</dbReference>
<protein>
    <submittedName>
        <fullName evidence="7">Transcriptional regulator</fullName>
    </submittedName>
</protein>
<keyword evidence="2 4" id="KW-0238">DNA-binding</keyword>
<dbReference type="Gene3D" id="1.10.10.60">
    <property type="entry name" value="Homeodomain-like"/>
    <property type="match status" value="1"/>
</dbReference>
<evidence type="ECO:0000313" key="7">
    <source>
        <dbReference type="EMBL" id="EHY89915.1"/>
    </source>
</evidence>
<feature type="domain" description="HTH tetR-type" evidence="6">
    <location>
        <begin position="23"/>
        <end position="83"/>
    </location>
</feature>
<dbReference type="Pfam" id="PF00440">
    <property type="entry name" value="TetR_N"/>
    <property type="match status" value="1"/>
</dbReference>
<evidence type="ECO:0000256" key="2">
    <source>
        <dbReference type="ARBA" id="ARBA00023125"/>
    </source>
</evidence>
<evidence type="ECO:0000256" key="3">
    <source>
        <dbReference type="ARBA" id="ARBA00023163"/>
    </source>
</evidence>
<dbReference type="PROSITE" id="PS50977">
    <property type="entry name" value="HTH_TETR_2"/>
    <property type="match status" value="1"/>
</dbReference>
<dbReference type="PANTHER" id="PTHR30055">
    <property type="entry name" value="HTH-TYPE TRANSCRIPTIONAL REGULATOR RUTR"/>
    <property type="match status" value="1"/>
</dbReference>
<dbReference type="HOGENOM" id="CLU_069356_25_6_11"/>
<dbReference type="SUPFAM" id="SSF46689">
    <property type="entry name" value="Homeodomain-like"/>
    <property type="match status" value="1"/>
</dbReference>
<organism evidence="7 8">
    <name type="scientific">Saccharomonospora azurea NA-128</name>
    <dbReference type="NCBI Taxonomy" id="882081"/>
    <lineage>
        <taxon>Bacteria</taxon>
        <taxon>Bacillati</taxon>
        <taxon>Actinomycetota</taxon>
        <taxon>Actinomycetes</taxon>
        <taxon>Pseudonocardiales</taxon>
        <taxon>Pseudonocardiaceae</taxon>
        <taxon>Saccharomonospora</taxon>
    </lineage>
</organism>
<dbReference type="Proteomes" id="UP000004705">
    <property type="component" value="Chromosome"/>
</dbReference>